<evidence type="ECO:0000313" key="5">
    <source>
        <dbReference type="Proteomes" id="UP000308199"/>
    </source>
</evidence>
<evidence type="ECO:0000256" key="1">
    <source>
        <dbReference type="ARBA" id="ARBA00005607"/>
    </source>
</evidence>
<proteinExistence type="inferred from homology"/>
<dbReference type="InterPro" id="IPR008978">
    <property type="entry name" value="HSP20-like_chaperone"/>
</dbReference>
<feature type="region of interest" description="Disordered" evidence="2">
    <location>
        <begin position="457"/>
        <end position="512"/>
    </location>
</feature>
<comment type="caution">
    <text evidence="4">The sequence shown here is derived from an EMBL/GenBank/DDBJ whole genome shotgun (WGS) entry which is preliminary data.</text>
</comment>
<dbReference type="EMBL" id="SGPK01000109">
    <property type="protein sequence ID" value="THH08207.1"/>
    <property type="molecule type" value="Genomic_DNA"/>
</dbReference>
<dbReference type="Pfam" id="PF04925">
    <property type="entry name" value="SHQ1"/>
    <property type="match status" value="1"/>
</dbReference>
<dbReference type="SUPFAM" id="SSF49764">
    <property type="entry name" value="HSP20-like chaperones"/>
    <property type="match status" value="1"/>
</dbReference>
<evidence type="ECO:0000259" key="3">
    <source>
        <dbReference type="PROSITE" id="PS51203"/>
    </source>
</evidence>
<dbReference type="GO" id="GO:0005737">
    <property type="term" value="C:cytoplasm"/>
    <property type="evidence" value="ECO:0007669"/>
    <property type="project" value="TreeGrafter"/>
</dbReference>
<name>A0A4S4L9Q8_9AGAM</name>
<dbReference type="GO" id="GO:0000493">
    <property type="term" value="P:box H/ACA snoRNP assembly"/>
    <property type="evidence" value="ECO:0007669"/>
    <property type="project" value="InterPro"/>
</dbReference>
<dbReference type="Pfam" id="PF21413">
    <property type="entry name" value="SHQ1-like_CS"/>
    <property type="match status" value="1"/>
</dbReference>
<evidence type="ECO:0000313" key="4">
    <source>
        <dbReference type="EMBL" id="THH08207.1"/>
    </source>
</evidence>
<feature type="domain" description="CS" evidence="3">
    <location>
        <begin position="1"/>
        <end position="89"/>
    </location>
</feature>
<evidence type="ECO:0000256" key="2">
    <source>
        <dbReference type="SAM" id="MobiDB-lite"/>
    </source>
</evidence>
<dbReference type="GO" id="GO:0005654">
    <property type="term" value="C:nucleoplasm"/>
    <property type="evidence" value="ECO:0007669"/>
    <property type="project" value="TreeGrafter"/>
</dbReference>
<dbReference type="CDD" id="cd00298">
    <property type="entry name" value="ACD_sHsps_p23-like"/>
    <property type="match status" value="1"/>
</dbReference>
<dbReference type="PROSITE" id="PS51203">
    <property type="entry name" value="CS"/>
    <property type="match status" value="1"/>
</dbReference>
<accession>A0A4S4L9Q8</accession>
<dbReference type="OrthoDB" id="73639at2759"/>
<gene>
    <name evidence="4" type="ORF">EW145_g2873</name>
</gene>
<dbReference type="Proteomes" id="UP000308199">
    <property type="component" value="Unassembled WGS sequence"/>
</dbReference>
<dbReference type="PANTHER" id="PTHR12967">
    <property type="entry name" value="PROTEIN SHQ1 HOMOLOG"/>
    <property type="match status" value="1"/>
</dbReference>
<reference evidence="4 5" key="1">
    <citation type="submission" date="2019-02" db="EMBL/GenBank/DDBJ databases">
        <title>Genome sequencing of the rare red list fungi Phellinidium pouzarii.</title>
        <authorList>
            <person name="Buettner E."/>
            <person name="Kellner H."/>
        </authorList>
    </citation>
    <scope>NUCLEOTIDE SEQUENCE [LARGE SCALE GENOMIC DNA]</scope>
    <source>
        <strain evidence="4 5">DSM 108285</strain>
    </source>
</reference>
<dbReference type="InterPro" id="IPR039742">
    <property type="entry name" value="Shq1"/>
</dbReference>
<dbReference type="Gene3D" id="2.60.40.790">
    <property type="match status" value="1"/>
</dbReference>
<dbReference type="InterPro" id="IPR007052">
    <property type="entry name" value="CS_dom"/>
</dbReference>
<keyword evidence="5" id="KW-1185">Reference proteome</keyword>
<dbReference type="AlphaFoldDB" id="A0A4S4L9Q8"/>
<dbReference type="GO" id="GO:0051082">
    <property type="term" value="F:unfolded protein binding"/>
    <property type="evidence" value="ECO:0007669"/>
    <property type="project" value="TreeGrafter"/>
</dbReference>
<sequence>MITPSFSCTQTAAAVIVRIYVPAVRASDVELHVDGSLFSVHISPYFLRLVFPGAVVEDDASSAAYDPSSGYLTVTLTKATPREYFKDLDVLAKLLAPPEHDEPKPQPIIEVIDSESMYPEPHGEEDYLAETTENLSLDQREVLQAAQNDWQLPQQMPELSPPVSISNERRYGFLNAYTGYFSHVSLTENEVNELGPDVEKLSHQERRLKRLSHEDAKWDEDYYMADYMDDEYIQEIIAYTPTPELAFSPELREPLIFTEEENAEMLRLPRKECKYLTTLLQKHDLYLTLLTILFSHVYDARTTQNDPTPESAWTICSLTPAFSALDPPPYSAATSIPLDFTPPELQNALKPSFRRALAFPLYRSFALAETCLQDVSTILCNGRRPVLRALLSTKRILDHHEVYYIYSKIWVDDLCRWVASDASDETLRKLGRTLSSTHIDKREVGWDLLELEAAAQQRIPDSDDESESASMPADSNSNSDNENENDDSVFSSSSSTTSASSSSDGDSSSADS</sequence>
<protein>
    <recommendedName>
        <fullName evidence="3">CS domain-containing protein</fullName>
    </recommendedName>
</protein>
<dbReference type="InterPro" id="IPR007009">
    <property type="entry name" value="Shq1_C"/>
</dbReference>
<dbReference type="InterPro" id="IPR048696">
    <property type="entry name" value="SHQ1-like_CS"/>
</dbReference>
<feature type="compositionally biased region" description="Low complexity" evidence="2">
    <location>
        <begin position="488"/>
        <end position="512"/>
    </location>
</feature>
<organism evidence="4 5">
    <name type="scientific">Phellinidium pouzarii</name>
    <dbReference type="NCBI Taxonomy" id="167371"/>
    <lineage>
        <taxon>Eukaryota</taxon>
        <taxon>Fungi</taxon>
        <taxon>Dikarya</taxon>
        <taxon>Basidiomycota</taxon>
        <taxon>Agaricomycotina</taxon>
        <taxon>Agaricomycetes</taxon>
        <taxon>Hymenochaetales</taxon>
        <taxon>Hymenochaetaceae</taxon>
        <taxon>Phellinidium</taxon>
    </lineage>
</organism>
<comment type="similarity">
    <text evidence="1">Belongs to the SHQ1 family.</text>
</comment>
<dbReference type="PANTHER" id="PTHR12967:SF0">
    <property type="entry name" value="PROTEIN SHQ1 HOMOLOG"/>
    <property type="match status" value="1"/>
</dbReference>